<evidence type="ECO:0000313" key="2">
    <source>
        <dbReference type="EMBL" id="CAB1450108.1"/>
    </source>
</evidence>
<sequence>MALACSTYLPLKKPVNDSLCATLSPVKLLQLRLKPESPLASFHQQMTGCLQRRPLALKTQLTEEASWTRGEVYQPHASVHENKDKLQTGKTTKPQKQQRVKTQTLLLRPSAPSNVTQRRAEDHKLSAKLWVQLPAQGHFAMQKKEQQINTPTFWLADDPLYPLRH</sequence>
<feature type="compositionally biased region" description="Low complexity" evidence="1">
    <location>
        <begin position="88"/>
        <end position="97"/>
    </location>
</feature>
<keyword evidence="3" id="KW-1185">Reference proteome</keyword>
<evidence type="ECO:0000256" key="1">
    <source>
        <dbReference type="SAM" id="MobiDB-lite"/>
    </source>
</evidence>
<organism evidence="2 3">
    <name type="scientific">Pleuronectes platessa</name>
    <name type="common">European plaice</name>
    <dbReference type="NCBI Taxonomy" id="8262"/>
    <lineage>
        <taxon>Eukaryota</taxon>
        <taxon>Metazoa</taxon>
        <taxon>Chordata</taxon>
        <taxon>Craniata</taxon>
        <taxon>Vertebrata</taxon>
        <taxon>Euteleostomi</taxon>
        <taxon>Actinopterygii</taxon>
        <taxon>Neopterygii</taxon>
        <taxon>Teleostei</taxon>
        <taxon>Neoteleostei</taxon>
        <taxon>Acanthomorphata</taxon>
        <taxon>Carangaria</taxon>
        <taxon>Pleuronectiformes</taxon>
        <taxon>Pleuronectoidei</taxon>
        <taxon>Pleuronectidae</taxon>
        <taxon>Pleuronectes</taxon>
    </lineage>
</organism>
<dbReference type="Proteomes" id="UP001153269">
    <property type="component" value="Unassembled WGS sequence"/>
</dbReference>
<proteinExistence type="predicted"/>
<comment type="caution">
    <text evidence="2">The sequence shown here is derived from an EMBL/GenBank/DDBJ whole genome shotgun (WGS) entry which is preliminary data.</text>
</comment>
<feature type="compositionally biased region" description="Basic and acidic residues" evidence="1">
    <location>
        <begin position="78"/>
        <end position="87"/>
    </location>
</feature>
<reference evidence="2" key="1">
    <citation type="submission" date="2020-03" db="EMBL/GenBank/DDBJ databases">
        <authorList>
            <person name="Weist P."/>
        </authorList>
    </citation>
    <scope>NUCLEOTIDE SEQUENCE</scope>
</reference>
<feature type="region of interest" description="Disordered" evidence="1">
    <location>
        <begin position="69"/>
        <end position="101"/>
    </location>
</feature>
<gene>
    <name evidence="2" type="ORF">PLEPLA_LOCUS37797</name>
</gene>
<evidence type="ECO:0000313" key="3">
    <source>
        <dbReference type="Proteomes" id="UP001153269"/>
    </source>
</evidence>
<dbReference type="EMBL" id="CADEAL010004041">
    <property type="protein sequence ID" value="CAB1450108.1"/>
    <property type="molecule type" value="Genomic_DNA"/>
</dbReference>
<dbReference type="AlphaFoldDB" id="A0A9N7VFQ3"/>
<protein>
    <submittedName>
        <fullName evidence="2">Uncharacterized protein</fullName>
    </submittedName>
</protein>
<name>A0A9N7VFQ3_PLEPL</name>
<accession>A0A9N7VFQ3</accession>